<name>A0A916UBJ0_9SPHI</name>
<feature type="transmembrane region" description="Helical" evidence="1">
    <location>
        <begin position="326"/>
        <end position="349"/>
    </location>
</feature>
<dbReference type="RefSeq" id="WP_188626875.1">
    <property type="nucleotide sequence ID" value="NZ_BMIL01000006.1"/>
</dbReference>
<evidence type="ECO:0000256" key="1">
    <source>
        <dbReference type="SAM" id="Phobius"/>
    </source>
</evidence>
<feature type="transmembrane region" description="Helical" evidence="1">
    <location>
        <begin position="86"/>
        <end position="103"/>
    </location>
</feature>
<evidence type="ECO:0000313" key="2">
    <source>
        <dbReference type="EMBL" id="GGC67583.1"/>
    </source>
</evidence>
<gene>
    <name evidence="2" type="ORF">GCM10011387_21250</name>
</gene>
<dbReference type="EMBL" id="BMIL01000006">
    <property type="protein sequence ID" value="GGC67583.1"/>
    <property type="molecule type" value="Genomic_DNA"/>
</dbReference>
<evidence type="ECO:0000313" key="3">
    <source>
        <dbReference type="Proteomes" id="UP000651668"/>
    </source>
</evidence>
<keyword evidence="1" id="KW-0472">Membrane</keyword>
<evidence type="ECO:0008006" key="4">
    <source>
        <dbReference type="Google" id="ProtNLM"/>
    </source>
</evidence>
<feature type="transmembrane region" description="Helical" evidence="1">
    <location>
        <begin position="261"/>
        <end position="283"/>
    </location>
</feature>
<accession>A0A916UBJ0</accession>
<keyword evidence="1" id="KW-1133">Transmembrane helix</keyword>
<dbReference type="AlphaFoldDB" id="A0A916UBJ0"/>
<organism evidence="2 3">
    <name type="scientific">Pedobacter quisquiliarum</name>
    <dbReference type="NCBI Taxonomy" id="1834438"/>
    <lineage>
        <taxon>Bacteria</taxon>
        <taxon>Pseudomonadati</taxon>
        <taxon>Bacteroidota</taxon>
        <taxon>Sphingobacteriia</taxon>
        <taxon>Sphingobacteriales</taxon>
        <taxon>Sphingobacteriaceae</taxon>
        <taxon>Pedobacter</taxon>
    </lineage>
</organism>
<dbReference type="Proteomes" id="UP000651668">
    <property type="component" value="Unassembled WGS sequence"/>
</dbReference>
<proteinExistence type="predicted"/>
<dbReference type="InterPro" id="IPR022134">
    <property type="entry name" value="DUF3667"/>
</dbReference>
<sequence>MSSGNYRKAHDCLNCGHHVEEHFCTHCGQENIEIKEDAIHMISHAVADYFHFDSKFFGTIKPLLFQPGYLTKVYVAGKRVAFIHPIRLYIFISIVFFLFMLGSSKSSHEEKDTVETSKSAEITSIDVKVERLKKELQNPKLSQEERDSLLKVAIKKFSNEEGQENNFTINSKWLDGRDTSLTAYEHRQKMLPKSERDNFLKHYIVRKNFELRKYPDVGEKIKEDVKHNVPKMMFLLLPLFALTLKVVYYRSKKYYYEHLIYSFHVHSALFLSLLLLSAITWFFKLFYDISDLLAFAWFIYALWYIYRSLRTFYGSRRSITIAKFAFLMFGYLMVFTVCSIIVIAVTMVML</sequence>
<comment type="caution">
    <text evidence="2">The sequence shown here is derived from an EMBL/GenBank/DDBJ whole genome shotgun (WGS) entry which is preliminary data.</text>
</comment>
<protein>
    <recommendedName>
        <fullName evidence="4">DUF3667 domain-containing protein</fullName>
    </recommendedName>
</protein>
<dbReference type="Pfam" id="PF12412">
    <property type="entry name" value="DUF3667"/>
    <property type="match status" value="1"/>
</dbReference>
<keyword evidence="3" id="KW-1185">Reference proteome</keyword>
<keyword evidence="1" id="KW-0812">Transmembrane</keyword>
<feature type="transmembrane region" description="Helical" evidence="1">
    <location>
        <begin position="232"/>
        <end position="249"/>
    </location>
</feature>
<reference evidence="2" key="2">
    <citation type="submission" date="2020-09" db="EMBL/GenBank/DDBJ databases">
        <authorList>
            <person name="Sun Q."/>
            <person name="Zhou Y."/>
        </authorList>
    </citation>
    <scope>NUCLEOTIDE SEQUENCE</scope>
    <source>
        <strain evidence="2">CGMCC 1.15343</strain>
    </source>
</reference>
<reference evidence="2" key="1">
    <citation type="journal article" date="2014" name="Int. J. Syst. Evol. Microbiol.">
        <title>Complete genome sequence of Corynebacterium casei LMG S-19264T (=DSM 44701T), isolated from a smear-ripened cheese.</title>
        <authorList>
            <consortium name="US DOE Joint Genome Institute (JGI-PGF)"/>
            <person name="Walter F."/>
            <person name="Albersmeier A."/>
            <person name="Kalinowski J."/>
            <person name="Ruckert C."/>
        </authorList>
    </citation>
    <scope>NUCLEOTIDE SEQUENCE</scope>
    <source>
        <strain evidence="2">CGMCC 1.15343</strain>
    </source>
</reference>
<feature type="transmembrane region" description="Helical" evidence="1">
    <location>
        <begin position="289"/>
        <end position="306"/>
    </location>
</feature>